<dbReference type="InterPro" id="IPR057649">
    <property type="entry name" value="PUB62-63_C"/>
</dbReference>
<evidence type="ECO:0000256" key="2">
    <source>
        <dbReference type="ARBA" id="ARBA00006283"/>
    </source>
</evidence>
<keyword evidence="6" id="KW-0539">Nucleus</keyword>
<keyword evidence="8" id="KW-0472">Membrane</keyword>
<comment type="subcellular location">
    <subcellularLocation>
        <location evidence="1">Nucleus</location>
    </subcellularLocation>
</comment>
<dbReference type="PANTHER" id="PTHR13286:SF8">
    <property type="entry name" value="OS04G0166600 PROTEIN"/>
    <property type="match status" value="1"/>
</dbReference>
<dbReference type="Proteomes" id="UP000298416">
    <property type="component" value="Unassembled WGS sequence"/>
</dbReference>
<protein>
    <recommendedName>
        <fullName evidence="13">Histone deacetylase complex subunit SAP30 Sin3 binding domain-containing protein</fullName>
    </recommendedName>
</protein>
<evidence type="ECO:0000313" key="11">
    <source>
        <dbReference type="EMBL" id="KAG6389273.1"/>
    </source>
</evidence>
<dbReference type="InterPro" id="IPR038291">
    <property type="entry name" value="SAP30_C_sf"/>
</dbReference>
<dbReference type="InterPro" id="IPR024145">
    <property type="entry name" value="His_deAcase_SAP30/SAP30L"/>
</dbReference>
<dbReference type="EMBL" id="PNBA02000020">
    <property type="protein sequence ID" value="KAG6389273.1"/>
    <property type="molecule type" value="Genomic_DNA"/>
</dbReference>
<evidence type="ECO:0000256" key="1">
    <source>
        <dbReference type="ARBA" id="ARBA00004123"/>
    </source>
</evidence>
<reference evidence="11" key="1">
    <citation type="submission" date="2018-01" db="EMBL/GenBank/DDBJ databases">
        <authorList>
            <person name="Mao J.F."/>
        </authorList>
    </citation>
    <scope>NUCLEOTIDE SEQUENCE</scope>
    <source>
        <strain evidence="11">Huo1</strain>
        <tissue evidence="11">Leaf</tissue>
    </source>
</reference>
<dbReference type="OrthoDB" id="510958at2759"/>
<evidence type="ECO:0000259" key="10">
    <source>
        <dbReference type="Pfam" id="PF23112"/>
    </source>
</evidence>
<feature type="domain" description="Histone deacetylase complex subunit SAP30 Sin3 binding" evidence="9">
    <location>
        <begin position="160"/>
        <end position="216"/>
    </location>
</feature>
<evidence type="ECO:0000256" key="4">
    <source>
        <dbReference type="ARBA" id="ARBA00023015"/>
    </source>
</evidence>
<feature type="domain" description="PUB 62/63 C-terminal" evidence="10">
    <location>
        <begin position="75"/>
        <end position="122"/>
    </location>
</feature>
<evidence type="ECO:0000256" key="6">
    <source>
        <dbReference type="ARBA" id="ARBA00023242"/>
    </source>
</evidence>
<comment type="similarity">
    <text evidence="2">Belongs to the SAP30 family.</text>
</comment>
<feature type="region of interest" description="Disordered" evidence="7">
    <location>
        <begin position="123"/>
        <end position="151"/>
    </location>
</feature>
<dbReference type="Pfam" id="PF13867">
    <property type="entry name" value="SAP30_Sin3_bdg"/>
    <property type="match status" value="1"/>
</dbReference>
<name>A0A8X8W6R4_SALSN</name>
<dbReference type="GO" id="GO:0006355">
    <property type="term" value="P:regulation of DNA-templated transcription"/>
    <property type="evidence" value="ECO:0007669"/>
    <property type="project" value="TreeGrafter"/>
</dbReference>
<reference evidence="11" key="2">
    <citation type="submission" date="2020-08" db="EMBL/GenBank/DDBJ databases">
        <title>Plant Genome Project.</title>
        <authorList>
            <person name="Zhang R.-G."/>
        </authorList>
    </citation>
    <scope>NUCLEOTIDE SEQUENCE</scope>
    <source>
        <strain evidence="11">Huo1</strain>
        <tissue evidence="11">Leaf</tissue>
    </source>
</reference>
<gene>
    <name evidence="11" type="ORF">SASPL_150738</name>
</gene>
<evidence type="ECO:0000256" key="7">
    <source>
        <dbReference type="SAM" id="MobiDB-lite"/>
    </source>
</evidence>
<evidence type="ECO:0008006" key="13">
    <source>
        <dbReference type="Google" id="ProtNLM"/>
    </source>
</evidence>
<evidence type="ECO:0000256" key="5">
    <source>
        <dbReference type="ARBA" id="ARBA00023163"/>
    </source>
</evidence>
<sequence>MLRNWALKEKKSHGIICIFLIVTTLIKRGIVMICSICLLLIRILAMESSSSWVSSPSLDENSDEELLPGLPRHTKVTITGNSRTRKDLVGMEGVVTKAGGIGGWHWLLLSNGEKVKLQRNALTVSEPPTGNEEDDDIDDSASGSDTNHSTCKEGVDLAKLSSESLRRYCEKYHLVDIASNPTKEQLIKAAQEHFSSQKVDGDEEEQVITEFSNAAKRFQLEKDEEKGGE</sequence>
<accession>A0A8X8W6R4</accession>
<dbReference type="AlphaFoldDB" id="A0A8X8W6R4"/>
<keyword evidence="3" id="KW-0678">Repressor</keyword>
<dbReference type="Gene3D" id="6.10.160.20">
    <property type="match status" value="1"/>
</dbReference>
<proteinExistence type="inferred from homology"/>
<dbReference type="GO" id="GO:0000118">
    <property type="term" value="C:histone deacetylase complex"/>
    <property type="evidence" value="ECO:0007669"/>
    <property type="project" value="TreeGrafter"/>
</dbReference>
<dbReference type="InterPro" id="IPR025718">
    <property type="entry name" value="SAP30_Sin3-bd"/>
</dbReference>
<evidence type="ECO:0000259" key="9">
    <source>
        <dbReference type="Pfam" id="PF13867"/>
    </source>
</evidence>
<evidence type="ECO:0000313" key="12">
    <source>
        <dbReference type="Proteomes" id="UP000298416"/>
    </source>
</evidence>
<feature type="transmembrane region" description="Helical" evidence="8">
    <location>
        <begin position="12"/>
        <end position="41"/>
    </location>
</feature>
<keyword evidence="8" id="KW-0812">Transmembrane</keyword>
<keyword evidence="8" id="KW-1133">Transmembrane helix</keyword>
<keyword evidence="12" id="KW-1185">Reference proteome</keyword>
<keyword evidence="4" id="KW-0805">Transcription regulation</keyword>
<organism evidence="11">
    <name type="scientific">Salvia splendens</name>
    <name type="common">Scarlet sage</name>
    <dbReference type="NCBI Taxonomy" id="180675"/>
    <lineage>
        <taxon>Eukaryota</taxon>
        <taxon>Viridiplantae</taxon>
        <taxon>Streptophyta</taxon>
        <taxon>Embryophyta</taxon>
        <taxon>Tracheophyta</taxon>
        <taxon>Spermatophyta</taxon>
        <taxon>Magnoliopsida</taxon>
        <taxon>eudicotyledons</taxon>
        <taxon>Gunneridae</taxon>
        <taxon>Pentapetalae</taxon>
        <taxon>asterids</taxon>
        <taxon>lamiids</taxon>
        <taxon>Lamiales</taxon>
        <taxon>Lamiaceae</taxon>
        <taxon>Nepetoideae</taxon>
        <taxon>Mentheae</taxon>
        <taxon>Salviinae</taxon>
        <taxon>Salvia</taxon>
        <taxon>Salvia subgen. Calosphace</taxon>
        <taxon>core Calosphace</taxon>
    </lineage>
</organism>
<evidence type="ECO:0000256" key="3">
    <source>
        <dbReference type="ARBA" id="ARBA00022491"/>
    </source>
</evidence>
<keyword evidence="5" id="KW-0804">Transcription</keyword>
<evidence type="ECO:0000256" key="8">
    <source>
        <dbReference type="SAM" id="Phobius"/>
    </source>
</evidence>
<dbReference type="PANTHER" id="PTHR13286">
    <property type="entry name" value="SAP30"/>
    <property type="match status" value="1"/>
</dbReference>
<dbReference type="Pfam" id="PF23112">
    <property type="entry name" value="PUB62-63_C"/>
    <property type="match status" value="1"/>
</dbReference>
<dbReference type="GO" id="GO:0003712">
    <property type="term" value="F:transcription coregulator activity"/>
    <property type="evidence" value="ECO:0007669"/>
    <property type="project" value="TreeGrafter"/>
</dbReference>
<comment type="caution">
    <text evidence="11">The sequence shown here is derived from an EMBL/GenBank/DDBJ whole genome shotgun (WGS) entry which is preliminary data.</text>
</comment>